<proteinExistence type="predicted"/>
<keyword evidence="3" id="KW-0479">Metal-binding</keyword>
<evidence type="ECO:0000313" key="9">
    <source>
        <dbReference type="EMBL" id="MCE8022118.1"/>
    </source>
</evidence>
<feature type="signal peptide" evidence="7">
    <location>
        <begin position="1"/>
        <end position="23"/>
    </location>
</feature>
<gene>
    <name evidence="9" type="ORF">HOP51_18675</name>
</gene>
<evidence type="ECO:0000256" key="1">
    <source>
        <dbReference type="ARBA" id="ARBA00001947"/>
    </source>
</evidence>
<keyword evidence="5" id="KW-0862">Zinc</keyword>
<dbReference type="Proteomes" id="UP001320122">
    <property type="component" value="Unassembled WGS sequence"/>
</dbReference>
<evidence type="ECO:0000256" key="6">
    <source>
        <dbReference type="ARBA" id="ARBA00023049"/>
    </source>
</evidence>
<accession>A0ABS9AKH0</accession>
<dbReference type="GO" id="GO:0008237">
    <property type="term" value="F:metallopeptidase activity"/>
    <property type="evidence" value="ECO:0007669"/>
    <property type="project" value="UniProtKB-KW"/>
</dbReference>
<evidence type="ECO:0000259" key="8">
    <source>
        <dbReference type="Pfam" id="PF01435"/>
    </source>
</evidence>
<evidence type="ECO:0000313" key="10">
    <source>
        <dbReference type="Proteomes" id="UP001320122"/>
    </source>
</evidence>
<evidence type="ECO:0000256" key="2">
    <source>
        <dbReference type="ARBA" id="ARBA00022670"/>
    </source>
</evidence>
<evidence type="ECO:0000256" key="4">
    <source>
        <dbReference type="ARBA" id="ARBA00022801"/>
    </source>
</evidence>
<dbReference type="PANTHER" id="PTHR22726:SF1">
    <property type="entry name" value="METALLOENDOPEPTIDASE OMA1, MITOCHONDRIAL"/>
    <property type="match status" value="1"/>
</dbReference>
<evidence type="ECO:0000256" key="3">
    <source>
        <dbReference type="ARBA" id="ARBA00022723"/>
    </source>
</evidence>
<dbReference type="EMBL" id="JABFTT010000017">
    <property type="protein sequence ID" value="MCE8022118.1"/>
    <property type="molecule type" value="Genomic_DNA"/>
</dbReference>
<dbReference type="PANTHER" id="PTHR22726">
    <property type="entry name" value="METALLOENDOPEPTIDASE OMA1"/>
    <property type="match status" value="1"/>
</dbReference>
<protein>
    <submittedName>
        <fullName evidence="9">M48 family metalloprotease</fullName>
    </submittedName>
</protein>
<evidence type="ECO:0000256" key="5">
    <source>
        <dbReference type="ARBA" id="ARBA00022833"/>
    </source>
</evidence>
<feature type="domain" description="Peptidase M48" evidence="8">
    <location>
        <begin position="80"/>
        <end position="200"/>
    </location>
</feature>
<comment type="caution">
    <text evidence="9">The sequence shown here is derived from an EMBL/GenBank/DDBJ whole genome shotgun (WGS) entry which is preliminary data.</text>
</comment>
<keyword evidence="7" id="KW-0732">Signal</keyword>
<dbReference type="Pfam" id="PF01435">
    <property type="entry name" value="Peptidase_M48"/>
    <property type="match status" value="1"/>
</dbReference>
<keyword evidence="10" id="KW-1185">Reference proteome</keyword>
<dbReference type="InterPro" id="IPR001915">
    <property type="entry name" value="Peptidase_M48"/>
</dbReference>
<keyword evidence="4" id="KW-0378">Hydrolase</keyword>
<comment type="cofactor">
    <cofactor evidence="1">
        <name>Zn(2+)</name>
        <dbReference type="ChEBI" id="CHEBI:29105"/>
    </cofactor>
</comment>
<evidence type="ECO:0000256" key="7">
    <source>
        <dbReference type="SAM" id="SignalP"/>
    </source>
</evidence>
<dbReference type="PROSITE" id="PS51257">
    <property type="entry name" value="PROKAR_LIPOPROTEIN"/>
    <property type="match status" value="1"/>
</dbReference>
<organism evidence="9 10">
    <name type="scientific">Billgrantia zhangzhouensis</name>
    <dbReference type="NCBI Taxonomy" id="2733481"/>
    <lineage>
        <taxon>Bacteria</taxon>
        <taxon>Pseudomonadati</taxon>
        <taxon>Pseudomonadota</taxon>
        <taxon>Gammaproteobacteria</taxon>
        <taxon>Oceanospirillales</taxon>
        <taxon>Halomonadaceae</taxon>
        <taxon>Billgrantia</taxon>
    </lineage>
</organism>
<keyword evidence="2" id="KW-0645">Protease</keyword>
<dbReference type="InterPro" id="IPR051156">
    <property type="entry name" value="Mito/Outer_Membr_Metalloprot"/>
</dbReference>
<feature type="chain" id="PRO_5046625484" evidence="7">
    <location>
        <begin position="24"/>
        <end position="449"/>
    </location>
</feature>
<keyword evidence="6 9" id="KW-0482">Metalloprotease</keyword>
<dbReference type="RefSeq" id="WP_234275403.1">
    <property type="nucleotide sequence ID" value="NZ_JABFTT010000017.1"/>
</dbReference>
<dbReference type="Gene3D" id="3.30.2010.10">
    <property type="entry name" value="Metalloproteases ('zincins'), catalytic domain"/>
    <property type="match status" value="1"/>
</dbReference>
<sequence length="449" mass="49878">MPLTKRATAILFTLLLAGCAALPSGNTELTGVGYEVRASDLQKVHRMNRMLVSDQVMLDYLNGILARLETALDEPCHCIAVVDTFGGYEAYTLSPHTIVVTAGVMAQAESEDEIAGLLAHELSHVIHDDTTKGHFQQAAITAARVGGIAAGNAYSVVLGDAARETANGLIYHRWNREHEIQADAFAVTLLASAGYSLDGLKMAIRRVAQYSESALASRGDDAPDCITDAGNNRYNVNFTGCAARMTGSRDSVYEPLDSRLEMLQENIWALAPEKRRRRIQNVVPRFASVDYLYGLNRLVSNDEAELRAGLAAVEAQAIPTVLEKNAYVYNQLSLAHMMLNDLETAQRYFLYTLESDYRTTFNYQRLLHYANQQRDPQLVSHMITLMHQDIGLSDEMLPIEYYLAKRHDLKLMEMQAFARCGLALARDMELAQRCSDFGKAADANRNISW</sequence>
<reference evidence="9 10" key="1">
    <citation type="journal article" date="2021" name="Front. Microbiol.">
        <title>Aerobic Denitrification and Heterotrophic Sulfur Oxidation in the Genus Halomonas Revealed by Six Novel Species Characterizations and Genome-Based Analysis.</title>
        <authorList>
            <person name="Wang L."/>
            <person name="Shao Z."/>
        </authorList>
    </citation>
    <scope>NUCLEOTIDE SEQUENCE [LARGE SCALE GENOMIC DNA]</scope>
    <source>
        <strain evidence="9 10">MCCC 1A11036</strain>
    </source>
</reference>
<name>A0ABS9AKH0_9GAMM</name>